<dbReference type="Gene3D" id="3.40.50.1820">
    <property type="entry name" value="alpha/beta hydrolase"/>
    <property type="match status" value="1"/>
</dbReference>
<dbReference type="RefSeq" id="WP_043144647.1">
    <property type="nucleotide sequence ID" value="NZ_JSUQ01000017.1"/>
</dbReference>
<dbReference type="AlphaFoldDB" id="A0A0B3S464"/>
<reference evidence="2 3" key="1">
    <citation type="submission" date="2014-10" db="EMBL/GenBank/DDBJ databases">
        <title>Genome sequence of Ponticoccus sp. strain UMTAT08 isolated from clonal culture of toxic dinoflagellate Alexandrium tamiyavanichii.</title>
        <authorList>
            <person name="Gan H.Y."/>
            <person name="Muhd D.-D."/>
            <person name="Mohd Noor M.E."/>
            <person name="Yeong Y.S."/>
            <person name="Usup G."/>
        </authorList>
    </citation>
    <scope>NUCLEOTIDE SEQUENCE [LARGE SCALE GENOMIC DNA]</scope>
    <source>
        <strain evidence="2 3">UMTAT08</strain>
    </source>
</reference>
<dbReference type="SUPFAM" id="SSF53474">
    <property type="entry name" value="alpha/beta-Hydrolases"/>
    <property type="match status" value="1"/>
</dbReference>
<dbReference type="Proteomes" id="UP000030960">
    <property type="component" value="Unassembled WGS sequence"/>
</dbReference>
<gene>
    <name evidence="2" type="ORF">OA50_03966</name>
</gene>
<proteinExistence type="predicted"/>
<evidence type="ECO:0000259" key="1">
    <source>
        <dbReference type="Pfam" id="PF12697"/>
    </source>
</evidence>
<comment type="caution">
    <text evidence="2">The sequence shown here is derived from an EMBL/GenBank/DDBJ whole genome shotgun (WGS) entry which is preliminary data.</text>
</comment>
<organism evidence="2 3">
    <name type="scientific">Mameliella alba</name>
    <dbReference type="NCBI Taxonomy" id="561184"/>
    <lineage>
        <taxon>Bacteria</taxon>
        <taxon>Pseudomonadati</taxon>
        <taxon>Pseudomonadota</taxon>
        <taxon>Alphaproteobacteria</taxon>
        <taxon>Rhodobacterales</taxon>
        <taxon>Roseobacteraceae</taxon>
        <taxon>Mameliella</taxon>
    </lineage>
</organism>
<evidence type="ECO:0000313" key="2">
    <source>
        <dbReference type="EMBL" id="KHQ51471.1"/>
    </source>
</evidence>
<dbReference type="Pfam" id="PF12697">
    <property type="entry name" value="Abhydrolase_6"/>
    <property type="match status" value="1"/>
</dbReference>
<feature type="domain" description="AB hydrolase-1" evidence="1">
    <location>
        <begin position="24"/>
        <end position="264"/>
    </location>
</feature>
<dbReference type="InterPro" id="IPR050228">
    <property type="entry name" value="Carboxylesterase_BioH"/>
</dbReference>
<dbReference type="PANTHER" id="PTHR43194:SF2">
    <property type="entry name" value="PEROXISOMAL MEMBRANE PROTEIN LPX1"/>
    <property type="match status" value="1"/>
</dbReference>
<accession>A0A0B3S464</accession>
<dbReference type="STRING" id="561184.SAMN05216376_11582"/>
<name>A0A0B3S464_9RHOB</name>
<dbReference type="PANTHER" id="PTHR43194">
    <property type="entry name" value="HYDROLASE ALPHA/BETA FOLD FAMILY"/>
    <property type="match status" value="1"/>
</dbReference>
<evidence type="ECO:0000313" key="3">
    <source>
        <dbReference type="Proteomes" id="UP000030960"/>
    </source>
</evidence>
<dbReference type="InterPro" id="IPR000073">
    <property type="entry name" value="AB_hydrolase_1"/>
</dbReference>
<keyword evidence="3" id="KW-1185">Reference proteome</keyword>
<dbReference type="InterPro" id="IPR029058">
    <property type="entry name" value="AB_hydrolase_fold"/>
</dbReference>
<dbReference type="EMBL" id="JSUQ01000017">
    <property type="protein sequence ID" value="KHQ51471.1"/>
    <property type="molecule type" value="Genomic_DNA"/>
</dbReference>
<dbReference type="PRINTS" id="PR00111">
    <property type="entry name" value="ABHYDROLASE"/>
</dbReference>
<protein>
    <submittedName>
        <fullName evidence="2">S33 family peptidase</fullName>
    </submittedName>
</protein>
<sequence length="283" mass="30893">MNAISLPDCQPPSRNAPMRGGAPLVFLPGLFMTCEAWLPLCRDMGLGNRLFLDLPGHGPQEDAETVTRDLASGKWLDPMLERIAAFSGGRAVHLVGHSSGGLVSLLLARRAPDLVRSLVLVGAPVTGHRDLPRDIGAAILSHDLAGRWSLPMMWRLGLATRGSFERALTTVLPREAATRVPDKMRLALQHRNPEAIRQFGKWVLEQDATANMAEIAQPCLAVIGRQDTVVPPLHQLKLLRHLPQAQAQLVPGGHLPFIEHPCTFSRALRGWLALDHAPRMVAC</sequence>